<dbReference type="EMBL" id="CP031042">
    <property type="protein sequence ID" value="QDZ23088.1"/>
    <property type="molecule type" value="Genomic_DNA"/>
</dbReference>
<dbReference type="NCBIfam" id="NF003555">
    <property type="entry name" value="PRK05218.1"/>
    <property type="match status" value="1"/>
</dbReference>
<evidence type="ECO:0000313" key="8">
    <source>
        <dbReference type="EMBL" id="QDZ23088.1"/>
    </source>
</evidence>
<dbReference type="STRING" id="1764295.A0A5B8MQU2"/>
<dbReference type="SUPFAM" id="SSF54211">
    <property type="entry name" value="Ribosomal protein S5 domain 2-like"/>
    <property type="match status" value="1"/>
</dbReference>
<evidence type="ECO:0000256" key="6">
    <source>
        <dbReference type="SAM" id="MobiDB-lite"/>
    </source>
</evidence>
<dbReference type="SUPFAM" id="SSF55874">
    <property type="entry name" value="ATPase domain of HSP90 chaperone/DNA topoisomerase II/histidine kinase"/>
    <property type="match status" value="1"/>
</dbReference>
<dbReference type="Gene3D" id="3.40.50.11260">
    <property type="match status" value="1"/>
</dbReference>
<dbReference type="InterPro" id="IPR036890">
    <property type="entry name" value="HATPase_C_sf"/>
</dbReference>
<dbReference type="InterPro" id="IPR020568">
    <property type="entry name" value="Ribosomal_Su5_D2-typ_SF"/>
</dbReference>
<dbReference type="SMART" id="SM00387">
    <property type="entry name" value="HATPase_c"/>
    <property type="match status" value="1"/>
</dbReference>
<feature type="compositionally biased region" description="Basic and acidic residues" evidence="6">
    <location>
        <begin position="325"/>
        <end position="343"/>
    </location>
</feature>
<dbReference type="GO" id="GO:0140662">
    <property type="term" value="F:ATP-dependent protein folding chaperone"/>
    <property type="evidence" value="ECO:0007669"/>
    <property type="project" value="InterPro"/>
</dbReference>
<feature type="binding site" evidence="5">
    <location>
        <position position="469"/>
    </location>
    <ligand>
        <name>ATP</name>
        <dbReference type="ChEBI" id="CHEBI:30616"/>
    </ligand>
</feature>
<dbReference type="GO" id="GO:0016887">
    <property type="term" value="F:ATP hydrolysis activity"/>
    <property type="evidence" value="ECO:0007669"/>
    <property type="project" value="InterPro"/>
</dbReference>
<protein>
    <submittedName>
        <fullName evidence="8">Heat shock protein Hsp90</fullName>
    </submittedName>
</protein>
<feature type="binding site" evidence="5">
    <location>
        <position position="128"/>
    </location>
    <ligand>
        <name>ATP</name>
        <dbReference type="ChEBI" id="CHEBI:30616"/>
    </ligand>
</feature>
<keyword evidence="9" id="KW-1185">Reference proteome</keyword>
<feature type="region of interest" description="Disordered" evidence="6">
    <location>
        <begin position="770"/>
        <end position="803"/>
    </location>
</feature>
<name>A0A5B8MQU2_9CHLO</name>
<keyword evidence="8" id="KW-0346">Stress response</keyword>
<keyword evidence="2 5" id="KW-0547">Nucleotide-binding</keyword>
<reference evidence="8 9" key="1">
    <citation type="submission" date="2018-07" db="EMBL/GenBank/DDBJ databases">
        <title>The complete nuclear genome of the prasinophyte Chloropicon primus (CCMP1205).</title>
        <authorList>
            <person name="Pombert J.-F."/>
            <person name="Otis C."/>
            <person name="Turmel M."/>
            <person name="Lemieux C."/>
        </authorList>
    </citation>
    <scope>NUCLEOTIDE SEQUENCE [LARGE SCALE GENOMIC DNA]</scope>
    <source>
        <strain evidence="8 9">CCMP1205</strain>
    </source>
</reference>
<feature type="domain" description="Histidine kinase/HSP90-like ATPase" evidence="7">
    <location>
        <begin position="121"/>
        <end position="283"/>
    </location>
</feature>
<dbReference type="InterPro" id="IPR001404">
    <property type="entry name" value="Hsp90_fam"/>
</dbReference>
<comment type="similarity">
    <text evidence="1">Belongs to the heat shock protein 90 family.</text>
</comment>
<dbReference type="Pfam" id="PF13589">
    <property type="entry name" value="HATPase_c_3"/>
    <property type="match status" value="1"/>
</dbReference>
<feature type="binding site" evidence="5">
    <location>
        <position position="273"/>
    </location>
    <ligand>
        <name>ATP</name>
        <dbReference type="ChEBI" id="CHEBI:30616"/>
    </ligand>
</feature>
<dbReference type="OrthoDB" id="28737at2759"/>
<dbReference type="PANTHER" id="PTHR11528">
    <property type="entry name" value="HEAT SHOCK PROTEIN 90 FAMILY MEMBER"/>
    <property type="match status" value="1"/>
</dbReference>
<keyword evidence="4" id="KW-0143">Chaperone</keyword>
<evidence type="ECO:0000259" key="7">
    <source>
        <dbReference type="SMART" id="SM00387"/>
    </source>
</evidence>
<proteinExistence type="inferred from homology"/>
<evidence type="ECO:0000256" key="4">
    <source>
        <dbReference type="ARBA" id="ARBA00023186"/>
    </source>
</evidence>
<feature type="binding site" evidence="5">
    <location>
        <position position="179"/>
    </location>
    <ligand>
        <name>ATP</name>
        <dbReference type="ChEBI" id="CHEBI:30616"/>
    </ligand>
</feature>
<feature type="region of interest" description="Disordered" evidence="6">
    <location>
        <begin position="322"/>
        <end position="343"/>
    </location>
</feature>
<evidence type="ECO:0000256" key="3">
    <source>
        <dbReference type="ARBA" id="ARBA00022840"/>
    </source>
</evidence>
<dbReference type="InterPro" id="IPR019805">
    <property type="entry name" value="Heat_shock_protein_90_CS"/>
</dbReference>
<dbReference type="Gene3D" id="3.30.230.80">
    <property type="match status" value="1"/>
</dbReference>
<dbReference type="HAMAP" id="MF_00505">
    <property type="entry name" value="HSP90"/>
    <property type="match status" value="1"/>
</dbReference>
<feature type="binding site" evidence="5">
    <location>
        <begin position="194"/>
        <end position="195"/>
    </location>
    <ligand>
        <name>ATP</name>
        <dbReference type="ChEBI" id="CHEBI:30616"/>
    </ligand>
</feature>
<evidence type="ECO:0000256" key="2">
    <source>
        <dbReference type="ARBA" id="ARBA00022741"/>
    </source>
</evidence>
<sequence>MAESREICMSERVLSSRLLTKMLTKMTRQVMRPSTAAKWRQNQVPGGWRPGRYLQQSQRLVHEATRPMTLARGAGMMAQRMGVLIPRAAASTDAPSSGETFEYQAETSRLMDLIVNSLYSNKDVFLRELISNASDALDKVRFMSIKDPEALGGNEELKIEVKCDTEANTIVIQDTGIGMTKAELLESLGTIARSGTAKFMEAMKQSQDAAAGDASLIGQFGVGFYSSFLVADKVKVQTRSKDDDKQWVWESAVGSTSYTVVEDAESESFARGTKITLFLKEDTKEYADHMKIRDLIRQYSEFIGFPIQLWTTKSVTKQVVDDEATEKKKKELEEKSESTEDMEPVMKTEYDTVWDWTLQNENKPLWLQRPSEVEKEEYDGFFKTTFKEFMDPLAYNHFNVEGTYEFSGIVYIPGMAPFDMQEMQDARNIRLYVNKVFISDKFDESFLPRYLSFVKGVIDSKDLPLNVSREILQQSRVSRIMRKQLVKRTLDTLKDIKKREDSKDYDTFWDAFGRNLKLGVIEDQDNRESLSNLLLFVSSKSEEGLTSLEDYVGRMKENQKAIYYIAAETKDIAATSPFVEDLLKRDMEILYLIEPIDEVCIANLAKFKDYDLIDVTKEDLVLDEETEEEKKSSEEAEKEFSDLTSWMKEVLGAKVEKVVVSKRMTDSPCILVTSKGGWSANMEKIMKAQAMGDNRAMEYMRGKKILEINPNHQIIKSLKGSCGGGSAPDSNASSMVALMYETALLTSGFNIESPRDYASRVFEMIEAASKSSAGASSSSGASQKVEAEVVGDENSEGKDDPWK</sequence>
<dbReference type="SUPFAM" id="SSF110942">
    <property type="entry name" value="HSP90 C-terminal domain"/>
    <property type="match status" value="1"/>
</dbReference>
<dbReference type="PIRSF" id="PIRSF002583">
    <property type="entry name" value="Hsp90"/>
    <property type="match status" value="1"/>
</dbReference>
<keyword evidence="3 5" id="KW-0067">ATP-binding</keyword>
<dbReference type="FunFam" id="3.30.565.10:FF:000005">
    <property type="entry name" value="Heat shock protein 90"/>
    <property type="match status" value="1"/>
</dbReference>
<dbReference type="Gene3D" id="3.30.565.10">
    <property type="entry name" value="Histidine kinase-like ATPase, C-terminal domain"/>
    <property type="match status" value="1"/>
</dbReference>
<dbReference type="Pfam" id="PF00183">
    <property type="entry name" value="HSP90"/>
    <property type="match status" value="1"/>
</dbReference>
<accession>A0A5B8MQU2</accession>
<feature type="binding site" evidence="5">
    <location>
        <position position="174"/>
    </location>
    <ligand>
        <name>ATP</name>
        <dbReference type="ChEBI" id="CHEBI:30616"/>
    </ligand>
</feature>
<organism evidence="8 9">
    <name type="scientific">Chloropicon primus</name>
    <dbReference type="NCBI Taxonomy" id="1764295"/>
    <lineage>
        <taxon>Eukaryota</taxon>
        <taxon>Viridiplantae</taxon>
        <taxon>Chlorophyta</taxon>
        <taxon>Chloropicophyceae</taxon>
        <taxon>Chloropicales</taxon>
        <taxon>Chloropicaceae</taxon>
        <taxon>Chloropicon</taxon>
    </lineage>
</organism>
<dbReference type="InterPro" id="IPR003594">
    <property type="entry name" value="HATPase_dom"/>
</dbReference>
<evidence type="ECO:0000256" key="5">
    <source>
        <dbReference type="PIRSR" id="PIRSR002583-1"/>
    </source>
</evidence>
<gene>
    <name evidence="8" type="ORF">A3770_09p56060</name>
</gene>
<dbReference type="InterPro" id="IPR037196">
    <property type="entry name" value="HSP90_C"/>
</dbReference>
<evidence type="ECO:0000313" key="9">
    <source>
        <dbReference type="Proteomes" id="UP000316726"/>
    </source>
</evidence>
<dbReference type="FunFam" id="1.20.120.790:FF:000001">
    <property type="entry name" value="Heat shock protein 90 alpha"/>
    <property type="match status" value="1"/>
</dbReference>
<feature type="compositionally biased region" description="Low complexity" evidence="6">
    <location>
        <begin position="770"/>
        <end position="782"/>
    </location>
</feature>
<feature type="binding site" evidence="5">
    <location>
        <begin position="219"/>
        <end position="224"/>
    </location>
    <ligand>
        <name>ATP</name>
        <dbReference type="ChEBI" id="CHEBI:30616"/>
    </ligand>
</feature>
<dbReference type="PRINTS" id="PR00775">
    <property type="entry name" value="HEATSHOCK90"/>
</dbReference>
<dbReference type="CDD" id="cd16927">
    <property type="entry name" value="HATPase_Hsp90-like"/>
    <property type="match status" value="1"/>
</dbReference>
<dbReference type="PROSITE" id="PS00298">
    <property type="entry name" value="HSP90"/>
    <property type="match status" value="1"/>
</dbReference>
<dbReference type="InterPro" id="IPR020575">
    <property type="entry name" value="Hsp90_N"/>
</dbReference>
<dbReference type="AlphaFoldDB" id="A0A5B8MQU2"/>
<evidence type="ECO:0000256" key="1">
    <source>
        <dbReference type="ARBA" id="ARBA00008239"/>
    </source>
</evidence>
<feature type="binding site" evidence="5">
    <location>
        <position position="132"/>
    </location>
    <ligand>
        <name>ATP</name>
        <dbReference type="ChEBI" id="CHEBI:30616"/>
    </ligand>
</feature>
<dbReference type="GO" id="GO:0051082">
    <property type="term" value="F:unfolded protein binding"/>
    <property type="evidence" value="ECO:0007669"/>
    <property type="project" value="InterPro"/>
</dbReference>
<dbReference type="GO" id="GO:0005524">
    <property type="term" value="F:ATP binding"/>
    <property type="evidence" value="ECO:0007669"/>
    <property type="project" value="UniProtKB-KW"/>
</dbReference>
<dbReference type="Gene3D" id="1.20.120.790">
    <property type="entry name" value="Heat shock protein 90, C-terminal domain"/>
    <property type="match status" value="1"/>
</dbReference>
<dbReference type="Proteomes" id="UP000316726">
    <property type="component" value="Chromosome 9"/>
</dbReference>